<name>M1AKN2_SOLTU</name>
<dbReference type="Gramene" id="PGSC0003DMT400024814">
    <property type="protein sequence ID" value="PGSC0003DMT400024814"/>
    <property type="gene ID" value="PGSC0003DMG401009595"/>
</dbReference>
<evidence type="ECO:0000313" key="2">
    <source>
        <dbReference type="Proteomes" id="UP000011115"/>
    </source>
</evidence>
<evidence type="ECO:0000313" key="1">
    <source>
        <dbReference type="EnsemblPlants" id="PGSC0003DMT400024814"/>
    </source>
</evidence>
<dbReference type="EnsemblPlants" id="PGSC0003DMT400024814">
    <property type="protein sequence ID" value="PGSC0003DMT400024814"/>
    <property type="gene ID" value="PGSC0003DMG401009595"/>
</dbReference>
<reference evidence="1" key="2">
    <citation type="submission" date="2015-06" db="UniProtKB">
        <authorList>
            <consortium name="EnsemblPlants"/>
        </authorList>
    </citation>
    <scope>IDENTIFICATION</scope>
    <source>
        <strain evidence="1">DM1-3 516 R44</strain>
    </source>
</reference>
<dbReference type="InParanoid" id="M1AKN2"/>
<dbReference type="PANTHER" id="PTHR43383">
    <property type="entry name" value="NODULIN 6"/>
    <property type="match status" value="1"/>
</dbReference>
<accession>M1AKN2</accession>
<dbReference type="eggNOG" id="KOG0683">
    <property type="taxonomic scope" value="Eukaryota"/>
</dbReference>
<reference evidence="2" key="1">
    <citation type="journal article" date="2011" name="Nature">
        <title>Genome sequence and analysis of the tuber crop potato.</title>
        <authorList>
            <consortium name="The Potato Genome Sequencing Consortium"/>
        </authorList>
    </citation>
    <scope>NUCLEOTIDE SEQUENCE [LARGE SCALE GENOMIC DNA]</scope>
    <source>
        <strain evidence="2">cv. DM1-3 516 R44</strain>
    </source>
</reference>
<dbReference type="AlphaFoldDB" id="M1AKN2"/>
<dbReference type="OMA" id="FAVRAHC"/>
<dbReference type="Gene3D" id="3.20.20.140">
    <property type="entry name" value="Metal-dependent hydrolases"/>
    <property type="match status" value="2"/>
</dbReference>
<dbReference type="PANTHER" id="PTHR43383:SF2">
    <property type="entry name" value="AMIDOHYDROLASE 2 FAMILY PROTEIN"/>
    <property type="match status" value="1"/>
</dbReference>
<proteinExistence type="predicted"/>
<dbReference type="Proteomes" id="UP000011115">
    <property type="component" value="Unassembled WGS sequence"/>
</dbReference>
<keyword evidence="2" id="KW-1185">Reference proteome</keyword>
<dbReference type="HOGENOM" id="CLU_017290_4_0_1"/>
<dbReference type="PaxDb" id="4113-PGSC0003DMT400024814"/>
<sequence>MEKFEELKRAVESVEMVDAHAHNIVALDSNVPFLNCFSESIGGKTLSDSPNSVDFQVNLNEICELYGTSLSLDAVEESRRCLGLEASAAVCFKAARIVILLIDDGIKLDKKLDIKWHESLVPTVEGDKVVAFKSIIAHRSGLAINTEVTQKEAEEGLNDILSARKPVRISNKSFSDYIFMHALEVTQNFNLPMQIDTSLEEKDLDLRPGNPLNLRNLLEDTRFTKNRLVLLHASFPFLKEASYLASVYPQVYLDFGLRIPKPNFNGLVSSVKEILDLAPINKVMINSSGIAFAERFYLGIA</sequence>
<protein>
    <submittedName>
        <fullName evidence="1">Catalytic/ glutamate-ammonia ligase</fullName>
    </submittedName>
</protein>
<dbReference type="STRING" id="4113.M1AKN2"/>
<organism evidence="1 2">
    <name type="scientific">Solanum tuberosum</name>
    <name type="common">Potato</name>
    <dbReference type="NCBI Taxonomy" id="4113"/>
    <lineage>
        <taxon>Eukaryota</taxon>
        <taxon>Viridiplantae</taxon>
        <taxon>Streptophyta</taxon>
        <taxon>Embryophyta</taxon>
        <taxon>Tracheophyta</taxon>
        <taxon>Spermatophyta</taxon>
        <taxon>Magnoliopsida</taxon>
        <taxon>eudicotyledons</taxon>
        <taxon>Gunneridae</taxon>
        <taxon>Pentapetalae</taxon>
        <taxon>asterids</taxon>
        <taxon>lamiids</taxon>
        <taxon>Solanales</taxon>
        <taxon>Solanaceae</taxon>
        <taxon>Solanoideae</taxon>
        <taxon>Solaneae</taxon>
        <taxon>Solanum</taxon>
    </lineage>
</organism>